<evidence type="ECO:0000259" key="1">
    <source>
        <dbReference type="Pfam" id="PF10441"/>
    </source>
</evidence>
<keyword evidence="3" id="KW-1185">Reference proteome</keyword>
<dbReference type="PhylomeDB" id="A0A1B0G4S2"/>
<proteinExistence type="predicted"/>
<evidence type="ECO:0000313" key="2">
    <source>
        <dbReference type="EnsemblMetazoa" id="GMOY008318-PA"/>
    </source>
</evidence>
<protein>
    <recommendedName>
        <fullName evidence="1">Nucleolar 27S pre-rRNA processing Urb2/Npa2 C-terminal domain-containing protein</fullName>
    </recommendedName>
</protein>
<name>A0A1B0G4S2_GLOMM</name>
<feature type="domain" description="Nucleolar 27S pre-rRNA processing Urb2/Npa2 C-terminal" evidence="1">
    <location>
        <begin position="1248"/>
        <end position="1335"/>
    </location>
</feature>
<accession>A0A1B0G4S2</accession>
<dbReference type="VEuPathDB" id="VectorBase:GMOY008318"/>
<dbReference type="Pfam" id="PF10441">
    <property type="entry name" value="Urb2"/>
    <property type="match status" value="1"/>
</dbReference>
<dbReference type="EMBL" id="CCAG010019908">
    <property type="status" value="NOT_ANNOTATED_CDS"/>
    <property type="molecule type" value="Genomic_DNA"/>
</dbReference>
<dbReference type="Proteomes" id="UP000092444">
    <property type="component" value="Unassembled WGS sequence"/>
</dbReference>
<reference evidence="2" key="1">
    <citation type="submission" date="2020-05" db="UniProtKB">
        <authorList>
            <consortium name="EnsemblMetazoa"/>
        </authorList>
    </citation>
    <scope>IDENTIFICATION</scope>
    <source>
        <strain evidence="2">Yale</strain>
    </source>
</reference>
<evidence type="ECO:0000313" key="3">
    <source>
        <dbReference type="Proteomes" id="UP000092444"/>
    </source>
</evidence>
<dbReference type="InterPro" id="IPR018849">
    <property type="entry name" value="Urb2/Npa2_C"/>
</dbReference>
<dbReference type="EnsemblMetazoa" id="GMOY008318-RA">
    <property type="protein sequence ID" value="GMOY008318-PA"/>
    <property type="gene ID" value="GMOY008318"/>
</dbReference>
<sequence>MANFSIFPNFAMSIEHEFARWLRRNDKSFVENLRFAIKAWQSVEFSLNTKYEIIIEWISEQNLLQDGDVVIEDFVELLTLQVHPGIVGQQIKRQFVEWLLNLAESHCNVPDAAVTRKWPEILKLLIEFELLQDLYRVDYELNARTYAVVFQCYEVYLIPMRNGTPFLFNHESEFLMSVFKTLKDYIKLCADISKYEKCFTRFTIESFVRVLLELRHNSLDLFEQLVEVERLLTEELSEFYAALRLVKMPLYVRLMVLEAALVNRKCMAAFVQEVVKRGFNDFFSSLNSSQDPGLVLNVAAYTLEIFNRHDINLNMKMNDDKTILEYLGAELYNGIKHYADTHTLEVLLLLRAALRLNPLLLEQNVFELTACIMLAPKSNDCEEKHSFEEYLVLLMDIFRRLSRAEKFVANLLKAIKERVALIEFNSAKVIKAKSPDRMPSPAKKKKKKLFHIDEQEVQTCLRMMFNDIFKSLDKSRHEPVAAIISTGQTFAKLQNFWPSQSAGTAFSKLVTSLMSKPSLVIWKTLLYSLKDVLEISAANLDLDEKTLFLFDFHAALLSEYFAGCKLVEQYEIHLEAISSQRQFSFEILELFGKFLLEREHQIRLMSSFLELCYNTTCFELTLLYYKADGCLHESLNFSKYVEKMHSYLSPQEWVLVEQRVVNFGKPNCKFLLQRLQLQRVQAKMLLLSQATNLQYSVFPTLSTDPVLDLQLLELVTLAVFENLSQAITSKRSILKSLTSYFENIRECTEICACEELIKNLIEIVIVRSEEDYKVKSVNRTKVQNALQLLAQLPIGQLRRQRKTIAFTVELALYRDLKTAQEDDLAAQTLEIIKDLLHFGQRLFIFKYFTTESLLKVLPADNCWELYEYFFSTIKDEEKGTEQFLEGLATILCNSQCSNLLTDAERRLLIISIETLNSVSGVSAKRLKKHLNTFLEIFAAYVKNYFSSEHNDRTTKSDKSFVQNTLSGFIYYANSILAKQSNAADDNILTPEIDEDFRRIVKTFIGHSIDYSDTHALNLTHIALNYREQLHFDQDEIEFILSNYWRQLNEAIDKGGLDIQKLEENKTIELAVKMITSNKTNEDFLLILKTINNELKDEKIVSILSLLRLLAKCPFSTVKGAIFNENYKQIIFNISLRLISKEGHRMCNSNHSWLLGLLKCHQAIIENKMVPMSADSIDAIMAFLVDLNIKSFSLCDTNLQEFYSLHLAMIAVCFSLVKHRHLFLIDRVPQYMHIFKDLIQAILWHQSDRRKMLSIAFKRVAPFVLSFIINLIVSNKRSTTLYNKIKTHIENICYELIAICDHRVGRFILRCSNEAGRQLYELLLKDYQKYHKFKGKV</sequence>
<organism evidence="2 3">
    <name type="scientific">Glossina morsitans morsitans</name>
    <name type="common">Savannah tsetse fly</name>
    <dbReference type="NCBI Taxonomy" id="37546"/>
    <lineage>
        <taxon>Eukaryota</taxon>
        <taxon>Metazoa</taxon>
        <taxon>Ecdysozoa</taxon>
        <taxon>Arthropoda</taxon>
        <taxon>Hexapoda</taxon>
        <taxon>Insecta</taxon>
        <taxon>Pterygota</taxon>
        <taxon>Neoptera</taxon>
        <taxon>Endopterygota</taxon>
        <taxon>Diptera</taxon>
        <taxon>Brachycera</taxon>
        <taxon>Muscomorpha</taxon>
        <taxon>Hippoboscoidea</taxon>
        <taxon>Glossinidae</taxon>
        <taxon>Glossina</taxon>
    </lineage>
</organism>